<evidence type="ECO:0000256" key="6">
    <source>
        <dbReference type="ARBA" id="ARBA00050605"/>
    </source>
</evidence>
<dbReference type="InterPro" id="IPR001279">
    <property type="entry name" value="Metallo-B-lactamas"/>
</dbReference>
<comment type="similarity">
    <text evidence="2">Belongs to the metallo-beta-lactamase superfamily.</text>
</comment>
<keyword evidence="5" id="KW-0862">Zinc</keyword>
<organism evidence="8 9">
    <name type="scientific">Aureobasidium vineae</name>
    <dbReference type="NCBI Taxonomy" id="2773715"/>
    <lineage>
        <taxon>Eukaryota</taxon>
        <taxon>Fungi</taxon>
        <taxon>Dikarya</taxon>
        <taxon>Ascomycota</taxon>
        <taxon>Pezizomycotina</taxon>
        <taxon>Dothideomycetes</taxon>
        <taxon>Dothideomycetidae</taxon>
        <taxon>Dothideales</taxon>
        <taxon>Saccotheciaceae</taxon>
        <taxon>Aureobasidium</taxon>
    </lineage>
</organism>
<dbReference type="PANTHER" id="PTHR23131:SF3">
    <property type="entry name" value="ATROCHRYSONE CARBOXYL ACP THIOESTERASE"/>
    <property type="match status" value="1"/>
</dbReference>
<dbReference type="Gene3D" id="1.10.10.10">
    <property type="entry name" value="Winged helix-like DNA-binding domain superfamily/Winged helix DNA-binding domain"/>
    <property type="match status" value="1"/>
</dbReference>
<dbReference type="Pfam" id="PF00753">
    <property type="entry name" value="Lactamase_B"/>
    <property type="match status" value="1"/>
</dbReference>
<evidence type="ECO:0000256" key="4">
    <source>
        <dbReference type="ARBA" id="ARBA00022801"/>
    </source>
</evidence>
<dbReference type="InterPro" id="IPR036388">
    <property type="entry name" value="WH-like_DNA-bd_sf"/>
</dbReference>
<feature type="domain" description="Metallo-beta-lactamase" evidence="7">
    <location>
        <begin position="40"/>
        <end position="196"/>
    </location>
</feature>
<reference evidence="8" key="1">
    <citation type="submission" date="2020-06" db="EMBL/GenBank/DDBJ databases">
        <authorList>
            <person name="Onetto C."/>
        </authorList>
    </citation>
    <scope>NUCLEOTIDE SEQUENCE</scope>
</reference>
<dbReference type="FunFam" id="3.60.15.10:FF:000041">
    <property type="entry name" value="Metallo-beta-lactamase domain protein"/>
    <property type="match status" value="1"/>
</dbReference>
<dbReference type="GO" id="GO:0016787">
    <property type="term" value="F:hydrolase activity"/>
    <property type="evidence" value="ECO:0007669"/>
    <property type="project" value="UniProtKB-KW"/>
</dbReference>
<dbReference type="SMART" id="SM00849">
    <property type="entry name" value="Lactamase_B"/>
    <property type="match status" value="1"/>
</dbReference>
<dbReference type="PANTHER" id="PTHR23131">
    <property type="entry name" value="ENDORIBONUCLEASE LACTB2"/>
    <property type="match status" value="1"/>
</dbReference>
<dbReference type="InterPro" id="IPR050662">
    <property type="entry name" value="Sec-metab_biosynth-thioest"/>
</dbReference>
<dbReference type="AlphaFoldDB" id="A0A9N8P8E6"/>
<dbReference type="InterPro" id="IPR036866">
    <property type="entry name" value="RibonucZ/Hydroxyglut_hydro"/>
</dbReference>
<evidence type="ECO:0000256" key="1">
    <source>
        <dbReference type="ARBA" id="ARBA00001947"/>
    </source>
</evidence>
<gene>
    <name evidence="8" type="ORF">AWRI4619_LOCUS4137</name>
</gene>
<dbReference type="GO" id="GO:0046872">
    <property type="term" value="F:metal ion binding"/>
    <property type="evidence" value="ECO:0007669"/>
    <property type="project" value="UniProtKB-KW"/>
</dbReference>
<keyword evidence="9" id="KW-1185">Reference proteome</keyword>
<dbReference type="EMBL" id="CAIJEN010000005">
    <property type="protein sequence ID" value="CAD0086471.1"/>
    <property type="molecule type" value="Genomic_DNA"/>
</dbReference>
<dbReference type="InterPro" id="IPR047921">
    <property type="entry name" value="LACTB2-like_MBL-fold"/>
</dbReference>
<comment type="cofactor">
    <cofactor evidence="1">
        <name>Zn(2+)</name>
        <dbReference type="ChEBI" id="CHEBI:29105"/>
    </cofactor>
</comment>
<evidence type="ECO:0000256" key="5">
    <source>
        <dbReference type="ARBA" id="ARBA00022833"/>
    </source>
</evidence>
<dbReference type="GO" id="GO:0044550">
    <property type="term" value="P:secondary metabolite biosynthetic process"/>
    <property type="evidence" value="ECO:0007669"/>
    <property type="project" value="TreeGrafter"/>
</dbReference>
<comment type="caution">
    <text evidence="8">The sequence shown here is derived from an EMBL/GenBank/DDBJ whole genome shotgun (WGS) entry which is preliminary data.</text>
</comment>
<evidence type="ECO:0000256" key="3">
    <source>
        <dbReference type="ARBA" id="ARBA00022723"/>
    </source>
</evidence>
<evidence type="ECO:0000256" key="2">
    <source>
        <dbReference type="ARBA" id="ARBA00007749"/>
    </source>
</evidence>
<dbReference type="CDD" id="cd07722">
    <property type="entry name" value="LACTB2-like_MBL-fold"/>
    <property type="match status" value="1"/>
</dbReference>
<dbReference type="Gene3D" id="3.60.15.10">
    <property type="entry name" value="Ribonuclease Z/Hydroxyacylglutathione hydrolase-like"/>
    <property type="match status" value="1"/>
</dbReference>
<evidence type="ECO:0000259" key="7">
    <source>
        <dbReference type="SMART" id="SM00849"/>
    </source>
</evidence>
<comment type="catalytic activity">
    <reaction evidence="6">
        <text>(3R)-atrochrysone 2-carbonyl-[ACP] + H2O = (3R)-atrochrysone 2-carboxylate + holo-[ACP] + H(+)</text>
        <dbReference type="Rhea" id="RHEA:64236"/>
        <dbReference type="Rhea" id="RHEA-COMP:9685"/>
        <dbReference type="Rhea" id="RHEA-COMP:20479"/>
        <dbReference type="ChEBI" id="CHEBI:15377"/>
        <dbReference type="ChEBI" id="CHEBI:15378"/>
        <dbReference type="ChEBI" id="CHEBI:64479"/>
        <dbReference type="ChEBI" id="CHEBI:234107"/>
        <dbReference type="ChEBI" id="CHEBI:234110"/>
    </reaction>
    <physiologicalReaction direction="left-to-right" evidence="6">
        <dbReference type="Rhea" id="RHEA:64237"/>
    </physiologicalReaction>
</comment>
<evidence type="ECO:0000313" key="8">
    <source>
        <dbReference type="EMBL" id="CAD0086471.1"/>
    </source>
</evidence>
<accession>A0A9N8P8E6</accession>
<keyword evidence="4" id="KW-0378">Hydrolase</keyword>
<dbReference type="Proteomes" id="UP000716446">
    <property type="component" value="Unassembled WGS sequence"/>
</dbReference>
<protein>
    <recommendedName>
        <fullName evidence="7">Metallo-beta-lactamase domain-containing protein</fullName>
    </recommendedName>
</protein>
<sequence length="313" mass="35045">MGEYLEAQHGRLDDLPDIEQLTPRVNRIMGGNAGLMRLQGTNTYLVGTGKSRLLIDTAQGHRQWIDSLISVLDDLEIDVSHILLTHWHSDHTGGVPDLLEQRPHYKDRVYKCDPDRGQQPIIDGQQFRVKGATVQAIFTPGHAHDHMCFMLLEENALFTGDNVLGQGQTVFEDLGAFTQSLSDMAGLNCQIGYPAHGPVILDLPYKMEECIRQKDARERQIWLTLVAHKASVGGKGSLTVSELVHKIYGNLPAEICKPVFEPSVLAVLGKLAEDRRVGFEIGYGDRRWFVREQRQPRRNQLPAQRAISTPSVV</sequence>
<keyword evidence="3" id="KW-0479">Metal-binding</keyword>
<evidence type="ECO:0000313" key="9">
    <source>
        <dbReference type="Proteomes" id="UP000716446"/>
    </source>
</evidence>
<name>A0A9N8P8E6_9PEZI</name>
<dbReference type="SUPFAM" id="SSF56281">
    <property type="entry name" value="Metallo-hydrolase/oxidoreductase"/>
    <property type="match status" value="1"/>
</dbReference>
<proteinExistence type="inferred from homology"/>